<evidence type="ECO:0000256" key="2">
    <source>
        <dbReference type="ARBA" id="ARBA00022737"/>
    </source>
</evidence>
<comment type="caution">
    <text evidence="3">The sequence shown here is derived from an EMBL/GenBank/DDBJ whole genome shotgun (WGS) entry which is preliminary data.</text>
</comment>
<name>A0A084T0G9_9BACT</name>
<dbReference type="InterPro" id="IPR050836">
    <property type="entry name" value="SDS22/Internalin_LRR"/>
</dbReference>
<dbReference type="PANTHER" id="PTHR46652">
    <property type="entry name" value="LEUCINE-RICH REPEAT AND IQ DOMAIN-CONTAINING PROTEIN 1-RELATED"/>
    <property type="match status" value="1"/>
</dbReference>
<organism evidence="3 4">
    <name type="scientific">Archangium violaceum Cb vi76</name>
    <dbReference type="NCBI Taxonomy" id="1406225"/>
    <lineage>
        <taxon>Bacteria</taxon>
        <taxon>Pseudomonadati</taxon>
        <taxon>Myxococcota</taxon>
        <taxon>Myxococcia</taxon>
        <taxon>Myxococcales</taxon>
        <taxon>Cystobacterineae</taxon>
        <taxon>Archangiaceae</taxon>
        <taxon>Archangium</taxon>
    </lineage>
</organism>
<protein>
    <recommendedName>
        <fullName evidence="5">Internalin</fullName>
    </recommendedName>
</protein>
<dbReference type="AlphaFoldDB" id="A0A084T0G9"/>
<keyword evidence="2" id="KW-0677">Repeat</keyword>
<evidence type="ECO:0000256" key="1">
    <source>
        <dbReference type="ARBA" id="ARBA00022614"/>
    </source>
</evidence>
<reference evidence="3 4" key="1">
    <citation type="submission" date="2014-07" db="EMBL/GenBank/DDBJ databases">
        <title>Draft Genome Sequence of Gephyronic Acid Producer, Cystobacter violaceus Strain Cb vi76.</title>
        <authorList>
            <person name="Stevens D.C."/>
            <person name="Young J."/>
            <person name="Carmichael R."/>
            <person name="Tan J."/>
            <person name="Taylor R.E."/>
        </authorList>
    </citation>
    <scope>NUCLEOTIDE SEQUENCE [LARGE SCALE GENOMIC DNA]</scope>
    <source>
        <strain evidence="3 4">Cb vi76</strain>
    </source>
</reference>
<accession>A0A084T0G9</accession>
<dbReference type="Gene3D" id="3.80.10.10">
    <property type="entry name" value="Ribonuclease Inhibitor"/>
    <property type="match status" value="1"/>
</dbReference>
<evidence type="ECO:0000313" key="3">
    <source>
        <dbReference type="EMBL" id="KFA94204.1"/>
    </source>
</evidence>
<sequence>MGLLAAACLVWGAPAAAQEFSLRIPRLDTAPARVLGIGWDSRDRQFREVCVTGDVVYDASTGSSVLDLQHSLSTYEFHSKLRGTVSAGVDLVLAKGEAEVNITKLVDQSEYTRTLTFSFDVLGRRALLTHLRLTPAGQEAASSGDPDFIRLRCGDEWVMAVELGGQLFLSSRFDFRDEKSRNEFEVAITVSVLGFSHTERFTHLEQDARRNTFLSLEGVQVGGDPAQLSTLLAALRTRRCSLEAIAECDEAVAELVSYASDDTGFRAQLGNLQYQGAGSSVRAYLTRRYADGSFPELAPQPNPISTEQERAALRSLEDKVQETHQLTSRARQLLTTRLRPAHQADLLQFLETARWNLATLGNAIDRCYVRRAECPQRAQEALAGLSFLDRARLLRPMTTYDYCRLTNRSSGDERLLAALGPLLGASTGDRGDAACVAFETRLDGATALDLRNQDLTELGALRGASALKRLVLRNNRISSLSVVGSLQGLEVLDVTNNDITTLGNLNRLPTLRQVDAGYNLLTTVDGLEGLQQLRWVALHANTVGDADRLKTLPNLSTLVLTVDQRCALERSYVLANGLSDPRTVEMFALRNYGPVYVQPANRAAGVMGWAHCSIITPAY</sequence>
<dbReference type="Proteomes" id="UP000028547">
    <property type="component" value="Unassembled WGS sequence"/>
</dbReference>
<proteinExistence type="predicted"/>
<dbReference type="PROSITE" id="PS51450">
    <property type="entry name" value="LRR"/>
    <property type="match status" value="2"/>
</dbReference>
<keyword evidence="1" id="KW-0433">Leucine-rich repeat</keyword>
<evidence type="ECO:0008006" key="5">
    <source>
        <dbReference type="Google" id="ProtNLM"/>
    </source>
</evidence>
<dbReference type="InterPro" id="IPR032675">
    <property type="entry name" value="LRR_dom_sf"/>
</dbReference>
<dbReference type="SUPFAM" id="SSF52075">
    <property type="entry name" value="Outer arm dynein light chain 1"/>
    <property type="match status" value="1"/>
</dbReference>
<dbReference type="PANTHER" id="PTHR46652:SF3">
    <property type="entry name" value="LEUCINE-RICH REPEAT-CONTAINING PROTEIN 9"/>
    <property type="match status" value="1"/>
</dbReference>
<dbReference type="InterPro" id="IPR001611">
    <property type="entry name" value="Leu-rich_rpt"/>
</dbReference>
<evidence type="ECO:0000313" key="4">
    <source>
        <dbReference type="Proteomes" id="UP000028547"/>
    </source>
</evidence>
<dbReference type="EMBL" id="JPMI01000025">
    <property type="protein sequence ID" value="KFA94204.1"/>
    <property type="molecule type" value="Genomic_DNA"/>
</dbReference>
<gene>
    <name evidence="3" type="ORF">Q664_04605</name>
</gene>